<protein>
    <submittedName>
        <fullName evidence="1">Uncharacterized protein</fullName>
    </submittedName>
</protein>
<sequence length="124" mass="12976">MGEGDAVGVGVGVGIGLGLAGGMSSSMPNGSAASAAGAIVATSAIARAPCLASPAAFFSEWRTLGRAESAVTFVRLSRVNIYRYLSECDPWSRESQAGVQPDWPAETARHENHQRWLQLRTATL</sequence>
<gene>
    <name evidence="1" type="ORF">C1J01_01740</name>
</gene>
<dbReference type="Proteomes" id="UP000249304">
    <property type="component" value="Unassembled WGS sequence"/>
</dbReference>
<name>A0A2W2FCA5_9ACTN</name>
<keyword evidence="2" id="KW-1185">Reference proteome</keyword>
<proteinExistence type="predicted"/>
<reference evidence="1 2" key="1">
    <citation type="submission" date="2018-01" db="EMBL/GenBank/DDBJ databases">
        <title>Draft genome sequence of Nonomuraea sp. KC333.</title>
        <authorList>
            <person name="Sahin N."/>
            <person name="Saygin H."/>
            <person name="Ay H."/>
        </authorList>
    </citation>
    <scope>NUCLEOTIDE SEQUENCE [LARGE SCALE GENOMIC DNA]</scope>
    <source>
        <strain evidence="1 2">KC333</strain>
    </source>
</reference>
<dbReference type="EMBL" id="POUD01000004">
    <property type="protein sequence ID" value="PZG23100.1"/>
    <property type="molecule type" value="Genomic_DNA"/>
</dbReference>
<evidence type="ECO:0000313" key="2">
    <source>
        <dbReference type="Proteomes" id="UP000249304"/>
    </source>
</evidence>
<evidence type="ECO:0000313" key="1">
    <source>
        <dbReference type="EMBL" id="PZG23100.1"/>
    </source>
</evidence>
<comment type="caution">
    <text evidence="1">The sequence shown here is derived from an EMBL/GenBank/DDBJ whole genome shotgun (WGS) entry which is preliminary data.</text>
</comment>
<accession>A0A2W2FCA5</accession>
<dbReference type="AlphaFoldDB" id="A0A2W2FCA5"/>
<organism evidence="1 2">
    <name type="scientific">Nonomuraea aridisoli</name>
    <dbReference type="NCBI Taxonomy" id="2070368"/>
    <lineage>
        <taxon>Bacteria</taxon>
        <taxon>Bacillati</taxon>
        <taxon>Actinomycetota</taxon>
        <taxon>Actinomycetes</taxon>
        <taxon>Streptosporangiales</taxon>
        <taxon>Streptosporangiaceae</taxon>
        <taxon>Nonomuraea</taxon>
    </lineage>
</organism>